<dbReference type="InterPro" id="IPR000182">
    <property type="entry name" value="GNAT_dom"/>
</dbReference>
<evidence type="ECO:0000259" key="3">
    <source>
        <dbReference type="PROSITE" id="PS51186"/>
    </source>
</evidence>
<dbReference type="InterPro" id="IPR016181">
    <property type="entry name" value="Acyl_CoA_acyltransferase"/>
</dbReference>
<dbReference type="InterPro" id="IPR051016">
    <property type="entry name" value="Diverse_Substrate_AcTransf"/>
</dbReference>
<keyword evidence="1 4" id="KW-0808">Transferase</keyword>
<dbReference type="PANTHER" id="PTHR10545:SF29">
    <property type="entry name" value="GH14572P-RELATED"/>
    <property type="match status" value="1"/>
</dbReference>
<protein>
    <submittedName>
        <fullName evidence="4">GNAT family N-acetyltransferase</fullName>
    </submittedName>
</protein>
<keyword evidence="2" id="KW-0012">Acyltransferase</keyword>
<dbReference type="AlphaFoldDB" id="A0A6I6DXW7"/>
<dbReference type="GO" id="GO:0008080">
    <property type="term" value="F:N-acetyltransferase activity"/>
    <property type="evidence" value="ECO:0007669"/>
    <property type="project" value="TreeGrafter"/>
</dbReference>
<dbReference type="OrthoDB" id="9805924at2"/>
<dbReference type="Proteomes" id="UP000422989">
    <property type="component" value="Chromosome"/>
</dbReference>
<dbReference type="PROSITE" id="PS51186">
    <property type="entry name" value="GNAT"/>
    <property type="match status" value="1"/>
</dbReference>
<dbReference type="Gene3D" id="3.40.630.30">
    <property type="match status" value="1"/>
</dbReference>
<dbReference type="EMBL" id="CP032550">
    <property type="protein sequence ID" value="QGU26489.1"/>
    <property type="molecule type" value="Genomic_DNA"/>
</dbReference>
<evidence type="ECO:0000313" key="5">
    <source>
        <dbReference type="Proteomes" id="UP000422989"/>
    </source>
</evidence>
<evidence type="ECO:0000256" key="1">
    <source>
        <dbReference type="ARBA" id="ARBA00022679"/>
    </source>
</evidence>
<reference evidence="4 5" key="1">
    <citation type="submission" date="2018-09" db="EMBL/GenBank/DDBJ databases">
        <title>Whole genome sequencing of Microbacterium oryzae strain MB-10T.</title>
        <authorList>
            <person name="Das S.K."/>
        </authorList>
    </citation>
    <scope>NUCLEOTIDE SEQUENCE [LARGE SCALE GENOMIC DNA]</scope>
    <source>
        <strain evidence="4 5">MB-10</strain>
    </source>
</reference>
<dbReference type="SUPFAM" id="SSF55729">
    <property type="entry name" value="Acyl-CoA N-acyltransferases (Nat)"/>
    <property type="match status" value="1"/>
</dbReference>
<dbReference type="CDD" id="cd04301">
    <property type="entry name" value="NAT_SF"/>
    <property type="match status" value="1"/>
</dbReference>
<keyword evidence="5" id="KW-1185">Reference proteome</keyword>
<proteinExistence type="predicted"/>
<accession>A0A6I6DXW7</accession>
<dbReference type="Pfam" id="PF00583">
    <property type="entry name" value="Acetyltransf_1"/>
    <property type="match status" value="1"/>
</dbReference>
<name>A0A6I6DXW7_9MICO</name>
<sequence>MIRIRQAGTADAREIDAMVRELAAHENSLEHVQVDATGWQRQLARPDVVVLLAEDDDEAVGFASTTRRLHLWSGGDLLALDDLYVRPERRDRGVGAQLMTAVARLAAADDLLVVWGVRLDNSAGQRFYARLGATLSTKMTAAWAPEGYRRHLAATSR</sequence>
<evidence type="ECO:0000313" key="4">
    <source>
        <dbReference type="EMBL" id="QGU26489.1"/>
    </source>
</evidence>
<dbReference type="PANTHER" id="PTHR10545">
    <property type="entry name" value="DIAMINE N-ACETYLTRANSFERASE"/>
    <property type="match status" value="1"/>
</dbReference>
<feature type="domain" description="N-acetyltransferase" evidence="3">
    <location>
        <begin position="2"/>
        <end position="157"/>
    </location>
</feature>
<organism evidence="4 5">
    <name type="scientific">Microbacterium oryzae</name>
    <dbReference type="NCBI Taxonomy" id="743009"/>
    <lineage>
        <taxon>Bacteria</taxon>
        <taxon>Bacillati</taxon>
        <taxon>Actinomycetota</taxon>
        <taxon>Actinomycetes</taxon>
        <taxon>Micrococcales</taxon>
        <taxon>Microbacteriaceae</taxon>
        <taxon>Microbacterium</taxon>
    </lineage>
</organism>
<dbReference type="KEGG" id="moj:D7D94_01380"/>
<evidence type="ECO:0000256" key="2">
    <source>
        <dbReference type="ARBA" id="ARBA00023315"/>
    </source>
</evidence>
<gene>
    <name evidence="4" type="ORF">D7D94_01380</name>
</gene>
<dbReference type="RefSeq" id="WP_156240886.1">
    <property type="nucleotide sequence ID" value="NZ_BAAAZL010000002.1"/>
</dbReference>